<keyword evidence="4 7" id="KW-0812">Transmembrane</keyword>
<comment type="subcellular location">
    <subcellularLocation>
        <location evidence="1 7">Cell membrane</location>
        <topology evidence="1 7">Multi-pass membrane protein</topology>
    </subcellularLocation>
</comment>
<evidence type="ECO:0000256" key="7">
    <source>
        <dbReference type="RuleBase" id="RU363032"/>
    </source>
</evidence>
<reference evidence="9 10" key="1">
    <citation type="journal article" date="2019" name="Nat. Microbiol.">
        <title>Mediterranean grassland soil C-N compound turnover is dependent on rainfall and depth, and is mediated by genomically divergent microorganisms.</title>
        <authorList>
            <person name="Diamond S."/>
            <person name="Andeer P.F."/>
            <person name="Li Z."/>
            <person name="Crits-Christoph A."/>
            <person name="Burstein D."/>
            <person name="Anantharaman K."/>
            <person name="Lane K.R."/>
            <person name="Thomas B.C."/>
            <person name="Pan C."/>
            <person name="Northen T.R."/>
            <person name="Banfield J.F."/>
        </authorList>
    </citation>
    <scope>NUCLEOTIDE SEQUENCE [LARGE SCALE GENOMIC DNA]</scope>
    <source>
        <strain evidence="9">NP_7</strain>
    </source>
</reference>
<keyword evidence="5 7" id="KW-1133">Transmembrane helix</keyword>
<evidence type="ECO:0000256" key="6">
    <source>
        <dbReference type="ARBA" id="ARBA00023136"/>
    </source>
</evidence>
<evidence type="ECO:0000256" key="5">
    <source>
        <dbReference type="ARBA" id="ARBA00022989"/>
    </source>
</evidence>
<evidence type="ECO:0000313" key="9">
    <source>
        <dbReference type="EMBL" id="TMI80883.1"/>
    </source>
</evidence>
<dbReference type="InterPro" id="IPR000515">
    <property type="entry name" value="MetI-like"/>
</dbReference>
<dbReference type="Gene3D" id="3.20.20.120">
    <property type="entry name" value="Enolase-like C-terminal domain"/>
    <property type="match status" value="1"/>
</dbReference>
<keyword evidence="6 7" id="KW-0472">Membrane</keyword>
<evidence type="ECO:0000259" key="8">
    <source>
        <dbReference type="PROSITE" id="PS50928"/>
    </source>
</evidence>
<dbReference type="EMBL" id="VBAO01000193">
    <property type="protein sequence ID" value="TMI80883.1"/>
    <property type="molecule type" value="Genomic_DNA"/>
</dbReference>
<dbReference type="InterPro" id="IPR036849">
    <property type="entry name" value="Enolase-like_C_sf"/>
</dbReference>
<keyword evidence="3" id="KW-1003">Cell membrane</keyword>
<dbReference type="AlphaFoldDB" id="A0A537JBJ4"/>
<feature type="domain" description="ABC transmembrane type-1" evidence="8">
    <location>
        <begin position="91"/>
        <end position="280"/>
    </location>
</feature>
<comment type="similarity">
    <text evidence="7">Belongs to the binding-protein-dependent transport system permease family.</text>
</comment>
<dbReference type="PROSITE" id="PS50928">
    <property type="entry name" value="ABC_TM1"/>
    <property type="match status" value="1"/>
</dbReference>
<evidence type="ECO:0000313" key="10">
    <source>
        <dbReference type="Proteomes" id="UP000320048"/>
    </source>
</evidence>
<dbReference type="PANTHER" id="PTHR43386">
    <property type="entry name" value="OLIGOPEPTIDE TRANSPORT SYSTEM PERMEASE PROTEIN APPC"/>
    <property type="match status" value="1"/>
</dbReference>
<evidence type="ECO:0000256" key="1">
    <source>
        <dbReference type="ARBA" id="ARBA00004651"/>
    </source>
</evidence>
<proteinExistence type="inferred from homology"/>
<organism evidence="9 10">
    <name type="scientific">Candidatus Segetimicrobium genomatis</name>
    <dbReference type="NCBI Taxonomy" id="2569760"/>
    <lineage>
        <taxon>Bacteria</taxon>
        <taxon>Bacillati</taxon>
        <taxon>Candidatus Sysuimicrobiota</taxon>
        <taxon>Candidatus Sysuimicrobiia</taxon>
        <taxon>Candidatus Sysuimicrobiales</taxon>
        <taxon>Candidatus Segetimicrobiaceae</taxon>
        <taxon>Candidatus Segetimicrobium</taxon>
    </lineage>
</organism>
<dbReference type="Gene3D" id="1.10.3720.10">
    <property type="entry name" value="MetI-like"/>
    <property type="match status" value="1"/>
</dbReference>
<dbReference type="SUPFAM" id="SSF51604">
    <property type="entry name" value="Enolase C-terminal domain-like"/>
    <property type="match status" value="1"/>
</dbReference>
<feature type="transmembrane region" description="Helical" evidence="7">
    <location>
        <begin position="257"/>
        <end position="280"/>
    </location>
</feature>
<dbReference type="Pfam" id="PF00528">
    <property type="entry name" value="BPD_transp_1"/>
    <property type="match status" value="1"/>
</dbReference>
<dbReference type="InterPro" id="IPR035906">
    <property type="entry name" value="MetI-like_sf"/>
</dbReference>
<name>A0A537JBJ4_9BACT</name>
<dbReference type="SUPFAM" id="SSF161098">
    <property type="entry name" value="MetI-like"/>
    <property type="match status" value="1"/>
</dbReference>
<dbReference type="GO" id="GO:0055085">
    <property type="term" value="P:transmembrane transport"/>
    <property type="evidence" value="ECO:0007669"/>
    <property type="project" value="InterPro"/>
</dbReference>
<comment type="caution">
    <text evidence="9">The sequence shown here is derived from an EMBL/GenBank/DDBJ whole genome shotgun (WGS) entry which is preliminary data.</text>
</comment>
<dbReference type="GO" id="GO:0005886">
    <property type="term" value="C:plasma membrane"/>
    <property type="evidence" value="ECO:0007669"/>
    <property type="project" value="UniProtKB-SubCell"/>
</dbReference>
<accession>A0A537JBJ4</accession>
<evidence type="ECO:0000256" key="2">
    <source>
        <dbReference type="ARBA" id="ARBA00022448"/>
    </source>
</evidence>
<feature type="transmembrane region" description="Helical" evidence="7">
    <location>
        <begin position="93"/>
        <end position="119"/>
    </location>
</feature>
<dbReference type="InterPro" id="IPR050366">
    <property type="entry name" value="BP-dependent_transpt_permease"/>
</dbReference>
<keyword evidence="2 7" id="KW-0813">Transport</keyword>
<evidence type="ECO:0000256" key="4">
    <source>
        <dbReference type="ARBA" id="ARBA00022692"/>
    </source>
</evidence>
<dbReference type="PANTHER" id="PTHR43386:SF1">
    <property type="entry name" value="D,D-DIPEPTIDE TRANSPORT SYSTEM PERMEASE PROTEIN DDPC-RELATED"/>
    <property type="match status" value="1"/>
</dbReference>
<sequence>MPSVSLGSPGVSARRWTATPRGRRLLRMGVLLIAVTIAGLGAPVLVPYDPLVQRLEQHLLPPGTRLSDGQIAWLGTDQLGRDLGGQVVHGARISMLVASSTVVLAGVSGTALGLCAGYYGGTVDTVIMRLADLQLSFPALLLAILIAAILEPSVLNVILILSVIRWAVFTRLAYGSVLSLRERQFVEAALAQGATHARVIWAHILPNMLTPIIIVATLQVGTQMLAEAALSFLGLGIPRPLPSWGVTISEGREYLDNAWWIATMPGLFLTFVVMTVGWFGDALRDYLDPRGRWQERRVKIVAIDTVTVNIPSPFQMTGGYVDVTDTPGLGIELNEGLVREYARRYDEEGPCWFWAGPRGAEWEPARIW</sequence>
<dbReference type="Proteomes" id="UP000320048">
    <property type="component" value="Unassembled WGS sequence"/>
</dbReference>
<feature type="transmembrane region" description="Helical" evidence="7">
    <location>
        <begin position="25"/>
        <end position="46"/>
    </location>
</feature>
<dbReference type="CDD" id="cd06261">
    <property type="entry name" value="TM_PBP2"/>
    <property type="match status" value="1"/>
</dbReference>
<evidence type="ECO:0000256" key="3">
    <source>
        <dbReference type="ARBA" id="ARBA00022475"/>
    </source>
</evidence>
<gene>
    <name evidence="9" type="ORF">E6H04_07810</name>
</gene>
<protein>
    <submittedName>
        <fullName evidence="9">ABC transporter permease subunit</fullName>
    </submittedName>
</protein>